<keyword evidence="5" id="KW-0539">Nucleus</keyword>
<dbReference type="InterPro" id="IPR003340">
    <property type="entry name" value="B3_DNA-bd"/>
</dbReference>
<evidence type="ECO:0000256" key="4">
    <source>
        <dbReference type="ARBA" id="ARBA00023163"/>
    </source>
</evidence>
<reference evidence="7 8" key="1">
    <citation type="journal article" date="2024" name="G3 (Bethesda)">
        <title>Genome assembly of Hibiscus sabdariffa L. provides insights into metabolisms of medicinal natural products.</title>
        <authorList>
            <person name="Kim T."/>
        </authorList>
    </citation>
    <scope>NUCLEOTIDE SEQUENCE [LARGE SCALE GENOMIC DNA]</scope>
    <source>
        <strain evidence="7">TK-2024</strain>
        <tissue evidence="7">Old leaves</tissue>
    </source>
</reference>
<sequence>MKQECEKNKSIDNDDNGEDWSIDDEVYSAASHLVSFQYVKLDERSAAMLNKLKRKFLGGQEKHEQEEEASLIIVGGRNNIMLDGYVPPEIPPVAALAGLIAECSKPYQKPLTETDLKSGQSRFLFCKKHVGEFMLPLLKEDENVVNGIPVVVYDSEGRVYDMKFKRWGKMYVLTSSGWLTFCEQHALKKLVDIVTVWMFRHRVTEKLCFVITCRRSPPAPPVWQRQRIA</sequence>
<comment type="subcellular location">
    <subcellularLocation>
        <location evidence="1">Nucleus</location>
    </subcellularLocation>
</comment>
<keyword evidence="4" id="KW-0804">Transcription</keyword>
<evidence type="ECO:0000259" key="6">
    <source>
        <dbReference type="SMART" id="SM01019"/>
    </source>
</evidence>
<gene>
    <name evidence="7" type="ORF">V6N12_026656</name>
</gene>
<proteinExistence type="predicted"/>
<keyword evidence="3" id="KW-0238">DNA-binding</keyword>
<dbReference type="Gene3D" id="2.40.330.10">
    <property type="entry name" value="DNA-binding pseudobarrel domain"/>
    <property type="match status" value="1"/>
</dbReference>
<feature type="domain" description="TF-B3" evidence="6">
    <location>
        <begin position="107"/>
        <end position="216"/>
    </location>
</feature>
<dbReference type="InterPro" id="IPR005508">
    <property type="entry name" value="At2g31720-like"/>
</dbReference>
<dbReference type="SUPFAM" id="SSF101936">
    <property type="entry name" value="DNA-binding pseudobarrel domain"/>
    <property type="match status" value="1"/>
</dbReference>
<evidence type="ECO:0000313" key="7">
    <source>
        <dbReference type="EMBL" id="KAK8545838.1"/>
    </source>
</evidence>
<evidence type="ECO:0000256" key="2">
    <source>
        <dbReference type="ARBA" id="ARBA00023015"/>
    </source>
</evidence>
<organism evidence="7 8">
    <name type="scientific">Hibiscus sabdariffa</name>
    <name type="common">roselle</name>
    <dbReference type="NCBI Taxonomy" id="183260"/>
    <lineage>
        <taxon>Eukaryota</taxon>
        <taxon>Viridiplantae</taxon>
        <taxon>Streptophyta</taxon>
        <taxon>Embryophyta</taxon>
        <taxon>Tracheophyta</taxon>
        <taxon>Spermatophyta</taxon>
        <taxon>Magnoliopsida</taxon>
        <taxon>eudicotyledons</taxon>
        <taxon>Gunneridae</taxon>
        <taxon>Pentapetalae</taxon>
        <taxon>rosids</taxon>
        <taxon>malvids</taxon>
        <taxon>Malvales</taxon>
        <taxon>Malvaceae</taxon>
        <taxon>Malvoideae</taxon>
        <taxon>Hibiscus</taxon>
    </lineage>
</organism>
<keyword evidence="8" id="KW-1185">Reference proteome</keyword>
<dbReference type="Proteomes" id="UP001472677">
    <property type="component" value="Unassembled WGS sequence"/>
</dbReference>
<accession>A0ABR2DU31</accession>
<protein>
    <recommendedName>
        <fullName evidence="6">TF-B3 domain-containing protein</fullName>
    </recommendedName>
</protein>
<dbReference type="PANTHER" id="PTHR31541">
    <property type="entry name" value="B3 DOMAIN PLANT PROTEIN-RELATED"/>
    <property type="match status" value="1"/>
</dbReference>
<name>A0ABR2DU31_9ROSI</name>
<dbReference type="PANTHER" id="PTHR31541:SF28">
    <property type="entry name" value="TF-B3 DOMAIN-CONTAINING PROTEIN"/>
    <property type="match status" value="1"/>
</dbReference>
<keyword evidence="2" id="KW-0805">Transcription regulation</keyword>
<dbReference type="CDD" id="cd10017">
    <property type="entry name" value="B3_DNA"/>
    <property type="match status" value="1"/>
</dbReference>
<evidence type="ECO:0000313" key="8">
    <source>
        <dbReference type="Proteomes" id="UP001472677"/>
    </source>
</evidence>
<evidence type="ECO:0000256" key="5">
    <source>
        <dbReference type="ARBA" id="ARBA00023242"/>
    </source>
</evidence>
<evidence type="ECO:0000256" key="1">
    <source>
        <dbReference type="ARBA" id="ARBA00004123"/>
    </source>
</evidence>
<dbReference type="EMBL" id="JBBPBM010000023">
    <property type="protein sequence ID" value="KAK8545838.1"/>
    <property type="molecule type" value="Genomic_DNA"/>
</dbReference>
<comment type="caution">
    <text evidence="7">The sequence shown here is derived from an EMBL/GenBank/DDBJ whole genome shotgun (WGS) entry which is preliminary data.</text>
</comment>
<dbReference type="SMART" id="SM01019">
    <property type="entry name" value="B3"/>
    <property type="match status" value="1"/>
</dbReference>
<evidence type="ECO:0000256" key="3">
    <source>
        <dbReference type="ARBA" id="ARBA00023125"/>
    </source>
</evidence>
<dbReference type="InterPro" id="IPR015300">
    <property type="entry name" value="DNA-bd_pseudobarrel_sf"/>
</dbReference>